<evidence type="ECO:0000313" key="3">
    <source>
        <dbReference type="Proteomes" id="UP000321379"/>
    </source>
</evidence>
<comment type="caution">
    <text evidence="2">The sequence shown here is derived from an EMBL/GenBank/DDBJ whole genome shotgun (WGS) entry which is preliminary data.</text>
</comment>
<dbReference type="RefSeq" id="WP_147781648.1">
    <property type="nucleotide sequence ID" value="NZ_VRMG01000001.1"/>
</dbReference>
<name>A0A5C8UYL7_9MICO</name>
<keyword evidence="3" id="KW-1185">Reference proteome</keyword>
<feature type="domain" description="DUF1990" evidence="1">
    <location>
        <begin position="113"/>
        <end position="211"/>
    </location>
</feature>
<evidence type="ECO:0000313" key="2">
    <source>
        <dbReference type="EMBL" id="TXN32846.1"/>
    </source>
</evidence>
<feature type="domain" description="DUF1990" evidence="1">
    <location>
        <begin position="12"/>
        <end position="87"/>
    </location>
</feature>
<dbReference type="InterPro" id="IPR014457">
    <property type="entry name" value="UCP010260"/>
</dbReference>
<gene>
    <name evidence="2" type="ORF">FVP33_00305</name>
</gene>
<reference evidence="2 3" key="1">
    <citation type="submission" date="2019-08" db="EMBL/GenBank/DDBJ databases">
        <title>Bacterial whole genome sequence for Glaciihabitans sp. CHu50b-6-2.</title>
        <authorList>
            <person name="Jin L."/>
        </authorList>
    </citation>
    <scope>NUCLEOTIDE SEQUENCE [LARGE SCALE GENOMIC DNA]</scope>
    <source>
        <strain evidence="2 3">CHu50b-6-2</strain>
    </source>
</reference>
<dbReference type="PANTHER" id="PTHR34202:SF1">
    <property type="entry name" value="UPF0548 PROTEIN"/>
    <property type="match status" value="1"/>
</dbReference>
<accession>A0A5C8UYL7</accession>
<dbReference type="PANTHER" id="PTHR34202">
    <property type="entry name" value="UPF0548 PROTEIN"/>
    <property type="match status" value="1"/>
</dbReference>
<dbReference type="Proteomes" id="UP000321379">
    <property type="component" value="Unassembled WGS sequence"/>
</dbReference>
<protein>
    <submittedName>
        <fullName evidence="2">DUF1990 domain-containing protein</fullName>
    </submittedName>
</protein>
<dbReference type="InterPro" id="IPR018960">
    <property type="entry name" value="DUF1990"/>
</dbReference>
<dbReference type="Pfam" id="PF09348">
    <property type="entry name" value="DUF1990"/>
    <property type="match status" value="2"/>
</dbReference>
<organism evidence="2 3">
    <name type="scientific">Lacisediminihabitans profunda</name>
    <dbReference type="NCBI Taxonomy" id="2594790"/>
    <lineage>
        <taxon>Bacteria</taxon>
        <taxon>Bacillati</taxon>
        <taxon>Actinomycetota</taxon>
        <taxon>Actinomycetes</taxon>
        <taxon>Micrococcales</taxon>
        <taxon>Microbacteriaceae</taxon>
        <taxon>Lacisediminihabitans</taxon>
    </lineage>
</organism>
<proteinExistence type="predicted"/>
<dbReference type="PIRSF" id="PIRSF010260">
    <property type="entry name" value="UCP010260"/>
    <property type="match status" value="1"/>
</dbReference>
<evidence type="ECO:0000259" key="1">
    <source>
        <dbReference type="Pfam" id="PF09348"/>
    </source>
</evidence>
<sequence>MSRLPLWERPVTYAAVGATQAGDLLDNAPAGYRPYRERVRVGHGEDRWRHAWTTVLSWGIQTRSGFRVDLVDAPAAVTDQTYVPVSFDPAGAPIASQVGAAADEVVFGPDGMPFVAPGSTALLSIPFGPIRVPAPARVVYVVDEPQRRGFAYGTLPGHPEEGEESFIVEQTEDGSVWLEISAFSRPANGLWWLFYPVLRASQAYYTRRYFESLSGPVQSPGQAG</sequence>
<dbReference type="AlphaFoldDB" id="A0A5C8UYL7"/>
<dbReference type="EMBL" id="VRMG01000001">
    <property type="protein sequence ID" value="TXN32846.1"/>
    <property type="molecule type" value="Genomic_DNA"/>
</dbReference>